<feature type="transmembrane region" description="Helical" evidence="1">
    <location>
        <begin position="30"/>
        <end position="52"/>
    </location>
</feature>
<evidence type="ECO:0000256" key="1">
    <source>
        <dbReference type="SAM" id="Phobius"/>
    </source>
</evidence>
<organism evidence="2 3">
    <name type="scientific">Pristionchus entomophagus</name>
    <dbReference type="NCBI Taxonomy" id="358040"/>
    <lineage>
        <taxon>Eukaryota</taxon>
        <taxon>Metazoa</taxon>
        <taxon>Ecdysozoa</taxon>
        <taxon>Nematoda</taxon>
        <taxon>Chromadorea</taxon>
        <taxon>Rhabditida</taxon>
        <taxon>Rhabditina</taxon>
        <taxon>Diplogasteromorpha</taxon>
        <taxon>Diplogasteroidea</taxon>
        <taxon>Neodiplogasteridae</taxon>
        <taxon>Pristionchus</taxon>
    </lineage>
</organism>
<evidence type="ECO:0000313" key="2">
    <source>
        <dbReference type="EMBL" id="GMS93678.1"/>
    </source>
</evidence>
<sequence>SPPLATTSAVEVDAEYEAELAYAIEQRIDLVFIFLSHTVIWSIARLLVVFIFDLNFRHRRLDDDRSALLLPRFPHLGRHRRI</sequence>
<gene>
    <name evidence="2" type="ORF">PENTCL1PPCAC_15853</name>
</gene>
<keyword evidence="1" id="KW-1133">Transmembrane helix</keyword>
<dbReference type="AlphaFoldDB" id="A0AAV5THF8"/>
<name>A0AAV5THF8_9BILA</name>
<protein>
    <recommendedName>
        <fullName evidence="4">G protein-coupled receptor</fullName>
    </recommendedName>
</protein>
<dbReference type="EMBL" id="BTSX01000004">
    <property type="protein sequence ID" value="GMS93678.1"/>
    <property type="molecule type" value="Genomic_DNA"/>
</dbReference>
<evidence type="ECO:0008006" key="4">
    <source>
        <dbReference type="Google" id="ProtNLM"/>
    </source>
</evidence>
<evidence type="ECO:0000313" key="3">
    <source>
        <dbReference type="Proteomes" id="UP001432027"/>
    </source>
</evidence>
<dbReference type="Proteomes" id="UP001432027">
    <property type="component" value="Unassembled WGS sequence"/>
</dbReference>
<keyword evidence="1" id="KW-0812">Transmembrane</keyword>
<proteinExistence type="predicted"/>
<comment type="caution">
    <text evidence="2">The sequence shown here is derived from an EMBL/GenBank/DDBJ whole genome shotgun (WGS) entry which is preliminary data.</text>
</comment>
<feature type="non-terminal residue" evidence="2">
    <location>
        <position position="1"/>
    </location>
</feature>
<keyword evidence="1" id="KW-0472">Membrane</keyword>
<keyword evidence="3" id="KW-1185">Reference proteome</keyword>
<accession>A0AAV5THF8</accession>
<reference evidence="2" key="1">
    <citation type="submission" date="2023-10" db="EMBL/GenBank/DDBJ databases">
        <title>Genome assembly of Pristionchus species.</title>
        <authorList>
            <person name="Yoshida K."/>
            <person name="Sommer R.J."/>
        </authorList>
    </citation>
    <scope>NUCLEOTIDE SEQUENCE</scope>
    <source>
        <strain evidence="2">RS0144</strain>
    </source>
</reference>